<sequence>MNDFEMPVHPEFNQPNSDQQDSVNKPNTVDQVNNSEAEPNVEEPELEEKAETQNNAETERNAEKTEPELNFEQQKLEIPHVDFDKVDFVQKDGRTYMPSLIRPEDEDNFEIKRDFYMNGYIVLSDSVHRIRTYEIADQYLNVFQQMDQRDLYWLKFIARFKSVQSLQLINQTHLSSGIFSKFQMWSSLNKLQRLGLIQKWKYFHPIVNKNIHVFTLTVNGFRFLETFWGDQKYFQPQNFYRLNPLFHVRFWETCDVYQVLSTLPAFKGYTTMFNGYPKQDIPLVPSPLQISIELIPNTLENLVFYTCLQTDSISYYQDVVTKWSKFTDEGQNSTRPVADLPAGKNILAFYCPTLECGNNLSQQLNLANWNFTSIFLIGTFIKTKGIQNAFFLPQGDKNELCQLKFDNLLKKDQKSSENNDSQKEQ</sequence>
<reference evidence="2" key="2">
    <citation type="submission" date="2024-06" db="EMBL/GenBank/DDBJ databases">
        <title>Vaginal Lactobacillus fatty acid response mechanisms reveal a metabolite-targeted strategy for bacterial vaginosis treatment.</title>
        <authorList>
            <person name="Zhu M."/>
            <person name="Blainey P.C."/>
            <person name="Bloom S.M."/>
            <person name="Kwon D.S."/>
        </authorList>
    </citation>
    <scope>NUCLEOTIDE SEQUENCE</scope>
    <source>
        <strain evidence="2">194_F1_1</strain>
    </source>
</reference>
<protein>
    <submittedName>
        <fullName evidence="3">Uncharacterized protein</fullName>
    </submittedName>
</protein>
<evidence type="ECO:0000313" key="3">
    <source>
        <dbReference type="EMBL" id="TDN28684.1"/>
    </source>
</evidence>
<dbReference type="RefSeq" id="WP_061102368.1">
    <property type="nucleotide sequence ID" value="NZ_JBETVU010000007.1"/>
</dbReference>
<reference evidence="3 4" key="1">
    <citation type="submission" date="2017-06" db="EMBL/GenBank/DDBJ databases">
        <authorList>
            <person name="Swanenburg J."/>
            <person name="Kort R."/>
        </authorList>
    </citation>
    <scope>NUCLEOTIDE SEQUENCE [LARGE SCALE GENOMIC DNA]</scope>
    <source>
        <strain evidence="3 4">RL05</strain>
    </source>
</reference>
<dbReference type="EMBL" id="JBETVU010000007">
    <property type="protein sequence ID" value="MES5148506.1"/>
    <property type="molecule type" value="Genomic_DNA"/>
</dbReference>
<organism evidence="3 4">
    <name type="scientific">Lactobacillus crispatus</name>
    <dbReference type="NCBI Taxonomy" id="47770"/>
    <lineage>
        <taxon>Bacteria</taxon>
        <taxon>Bacillati</taxon>
        <taxon>Bacillota</taxon>
        <taxon>Bacilli</taxon>
        <taxon>Lactobacillales</taxon>
        <taxon>Lactobacillaceae</taxon>
        <taxon>Lactobacillus</taxon>
    </lineage>
</organism>
<feature type="compositionally biased region" description="Basic and acidic residues" evidence="1">
    <location>
        <begin position="47"/>
        <end position="67"/>
    </location>
</feature>
<feature type="compositionally biased region" description="Polar residues" evidence="1">
    <location>
        <begin position="13"/>
        <end position="35"/>
    </location>
</feature>
<accession>A0A135Z2N8</accession>
<evidence type="ECO:0000313" key="5">
    <source>
        <dbReference type="Proteomes" id="UP001434419"/>
    </source>
</evidence>
<gene>
    <name evidence="2" type="ORF">ABVC42_00840</name>
    <name evidence="3" type="ORF">CEE75_12645</name>
</gene>
<name>A0A135Z2N8_9LACO</name>
<evidence type="ECO:0000313" key="4">
    <source>
        <dbReference type="Proteomes" id="UP000295195"/>
    </source>
</evidence>
<evidence type="ECO:0000256" key="1">
    <source>
        <dbReference type="SAM" id="MobiDB-lite"/>
    </source>
</evidence>
<keyword evidence="5" id="KW-1185">Reference proteome</keyword>
<feature type="region of interest" description="Disordered" evidence="1">
    <location>
        <begin position="1"/>
        <end position="73"/>
    </location>
</feature>
<dbReference type="AlphaFoldDB" id="A0A135Z2N8"/>
<proteinExistence type="predicted"/>
<dbReference type="Proteomes" id="UP001434419">
    <property type="component" value="Unassembled WGS sequence"/>
</dbReference>
<dbReference type="EMBL" id="NKLP01000272">
    <property type="protein sequence ID" value="TDN28684.1"/>
    <property type="molecule type" value="Genomic_DNA"/>
</dbReference>
<evidence type="ECO:0000313" key="2">
    <source>
        <dbReference type="EMBL" id="MES5148506.1"/>
    </source>
</evidence>
<dbReference type="Proteomes" id="UP000295195">
    <property type="component" value="Unassembled WGS sequence"/>
</dbReference>
<comment type="caution">
    <text evidence="3">The sequence shown here is derived from an EMBL/GenBank/DDBJ whole genome shotgun (WGS) entry which is preliminary data.</text>
</comment>